<dbReference type="PANTHER" id="PTHR43364:SF4">
    <property type="entry name" value="NAD(P)-LINKED OXIDOREDUCTASE SUPERFAMILY PROTEIN"/>
    <property type="match status" value="1"/>
</dbReference>
<reference evidence="2 3" key="1">
    <citation type="journal article" date="2015" name="Int. J. Syst. Evol. Microbiol.">
        <title>Youhaiella tibetensis gen. nov., sp. nov., isolated from subsurface sediment.</title>
        <authorList>
            <person name="Wang Y.X."/>
            <person name="Huang F.Q."/>
            <person name="Nogi Y."/>
            <person name="Pang S.J."/>
            <person name="Wang P.K."/>
            <person name="Lv J."/>
        </authorList>
    </citation>
    <scope>NUCLEOTIDE SEQUENCE [LARGE SCALE GENOMIC DNA]</scope>
    <source>
        <strain evidence="3">fig4</strain>
    </source>
</reference>
<keyword evidence="1" id="KW-0560">Oxidoreductase</keyword>
<accession>A0A5B9DHS0</accession>
<sequence>MDTRELNATRHPEASIALWDGRRAARIGVGCWAIGGPFLLDGKPDGWGDIDDAQSVRALELAADLGATIFDTADVYGTGHSETVLGRAFAGKRDRVVIATKFGYRYEEARKSVSGADVSPAYIRSAVAASLRRLGTDYIDLYQIHVGGLDEDAAEAAAGALEELAEAGAIRAWGWSTDDARAAARMTVYPHFVAVQQELSVFCDGPDMLALCQGKGLISLNRSPLAMGFLTGKFGPNTLMAASDVRGAGHSWVRFFKDGRPLPEFLARLDAVREVLQSGGRTLAQGALGWNLARSPTTIPIPGFKSEAQIRNNLGALQKGPLSSDAMAEIDRLLSLGEDA</sequence>
<dbReference type="InterPro" id="IPR023210">
    <property type="entry name" value="NADP_OxRdtase_dom"/>
</dbReference>
<dbReference type="OrthoDB" id="8394608at2"/>
<dbReference type="Proteomes" id="UP000321062">
    <property type="component" value="Chromosome"/>
</dbReference>
<dbReference type="KEGG" id="yti:FNA67_00085"/>
<protein>
    <submittedName>
        <fullName evidence="2">Aldo/keto reductase</fullName>
    </submittedName>
</protein>
<name>A0A5B9DHS0_9HYPH</name>
<evidence type="ECO:0000313" key="3">
    <source>
        <dbReference type="Proteomes" id="UP000321062"/>
    </source>
</evidence>
<dbReference type="GO" id="GO:0016491">
    <property type="term" value="F:oxidoreductase activity"/>
    <property type="evidence" value="ECO:0007669"/>
    <property type="project" value="UniProtKB-KW"/>
</dbReference>
<dbReference type="EMBL" id="CP041690">
    <property type="protein sequence ID" value="QEE18674.1"/>
    <property type="molecule type" value="Genomic_DNA"/>
</dbReference>
<dbReference type="Gene3D" id="3.20.20.100">
    <property type="entry name" value="NADP-dependent oxidoreductase domain"/>
    <property type="match status" value="1"/>
</dbReference>
<dbReference type="RefSeq" id="WP_147654635.1">
    <property type="nucleotide sequence ID" value="NZ_BMFM01000001.1"/>
</dbReference>
<dbReference type="Pfam" id="PF00248">
    <property type="entry name" value="Aldo_ket_red"/>
    <property type="match status" value="1"/>
</dbReference>
<evidence type="ECO:0000313" key="2">
    <source>
        <dbReference type="EMBL" id="QEE18674.1"/>
    </source>
</evidence>
<keyword evidence="3" id="KW-1185">Reference proteome</keyword>
<gene>
    <name evidence="2" type="ORF">FNA67_00085</name>
</gene>
<dbReference type="PANTHER" id="PTHR43364">
    <property type="entry name" value="NADH-SPECIFIC METHYLGLYOXAL REDUCTASE-RELATED"/>
    <property type="match status" value="1"/>
</dbReference>
<dbReference type="GO" id="GO:0005829">
    <property type="term" value="C:cytosol"/>
    <property type="evidence" value="ECO:0007669"/>
    <property type="project" value="TreeGrafter"/>
</dbReference>
<organism evidence="2 3">
    <name type="scientific">Paradevosia tibetensis</name>
    <dbReference type="NCBI Taxonomy" id="1447062"/>
    <lineage>
        <taxon>Bacteria</taxon>
        <taxon>Pseudomonadati</taxon>
        <taxon>Pseudomonadota</taxon>
        <taxon>Alphaproteobacteria</taxon>
        <taxon>Hyphomicrobiales</taxon>
        <taxon>Devosiaceae</taxon>
        <taxon>Paradevosia</taxon>
    </lineage>
</organism>
<proteinExistence type="predicted"/>
<evidence type="ECO:0000256" key="1">
    <source>
        <dbReference type="ARBA" id="ARBA00023002"/>
    </source>
</evidence>
<dbReference type="AlphaFoldDB" id="A0A5B9DHS0"/>
<dbReference type="InterPro" id="IPR050523">
    <property type="entry name" value="AKR_Detox_Biosynth"/>
</dbReference>
<dbReference type="InterPro" id="IPR036812">
    <property type="entry name" value="NAD(P)_OxRdtase_dom_sf"/>
</dbReference>
<dbReference type="SUPFAM" id="SSF51430">
    <property type="entry name" value="NAD(P)-linked oxidoreductase"/>
    <property type="match status" value="1"/>
</dbReference>